<comment type="caution">
    <text evidence="2">The sequence shown here is derived from an EMBL/GenBank/DDBJ whole genome shotgun (WGS) entry which is preliminary data.</text>
</comment>
<sequence>MRTTSSEPEIAPYGTWKSPISSIMIAKMSVSTEDVLVDPLTSAIYYLDKRPEEGGRNVIVALANGSDVFGEGWNARTAVQEYGGAPANVYDDVCLFSNFSDGQVYKVDLKRGSSPTPITGKDNYRFADFACHPESPNFIVCILEDHTNPAPKDVVNSLVWLDAARTRDPTTLISGSDFYANPRFNADGTLLAWTEWSHPDMPWDGEQVFVAAVDMTDGQLALAPNRLAKFRVAGCPSVVSAVQPTWFDSNNLMFSCDISGYHNPWISTVNMDTKTVDSRAVFAEPEMFDFADPSWWLGGSNFAILDDANVLFAASKDGRTALYVVCMDGNHKEIESPFVHVIRMRRVAHRTIVFLGSKVDKGTALIMCSFTDPTNSFAPTFTILGKAPTSQDAPLSDSLISRPVPMSLCLSTGNSSELPLHLVYYPPTNPAYKGMPDEKPPAIVNVHGGPSSLERQNLNLEKQFFTSRGWFWIDVNYCGSSNYGRKYMDRLRGNWGVSDVHDCVQAVLHLSSPDHGLIDPKRVVIRGGSAGGYTALNALCQSDPSLQVFAAGTSSYGVSDLRKLTELTHKFQSWYVQMLLGGTYQDIPDIYHARSPVFHAQNIKAPLLILQGSLDPIVPPNQAEDMIKVIRAGGGRAEYMVFEGESHGWRNAKNIEAALSLELDFYQRALKLV</sequence>
<evidence type="ECO:0000313" key="3">
    <source>
        <dbReference type="Proteomes" id="UP001222325"/>
    </source>
</evidence>
<dbReference type="InterPro" id="IPR011042">
    <property type="entry name" value="6-blade_b-propeller_TolB-like"/>
</dbReference>
<dbReference type="GO" id="GO:0008236">
    <property type="term" value="F:serine-type peptidase activity"/>
    <property type="evidence" value="ECO:0007669"/>
    <property type="project" value="InterPro"/>
</dbReference>
<dbReference type="GO" id="GO:0006508">
    <property type="term" value="P:proteolysis"/>
    <property type="evidence" value="ECO:0007669"/>
    <property type="project" value="InterPro"/>
</dbReference>
<dbReference type="Proteomes" id="UP001222325">
    <property type="component" value="Unassembled WGS sequence"/>
</dbReference>
<dbReference type="EMBL" id="JARJCN010000011">
    <property type="protein sequence ID" value="KAJ7096672.1"/>
    <property type="molecule type" value="Genomic_DNA"/>
</dbReference>
<organism evidence="2 3">
    <name type="scientific">Mycena belliarum</name>
    <dbReference type="NCBI Taxonomy" id="1033014"/>
    <lineage>
        <taxon>Eukaryota</taxon>
        <taxon>Fungi</taxon>
        <taxon>Dikarya</taxon>
        <taxon>Basidiomycota</taxon>
        <taxon>Agaricomycotina</taxon>
        <taxon>Agaricomycetes</taxon>
        <taxon>Agaricomycetidae</taxon>
        <taxon>Agaricales</taxon>
        <taxon>Marasmiineae</taxon>
        <taxon>Mycenaceae</taxon>
        <taxon>Mycena</taxon>
    </lineage>
</organism>
<accession>A0AAD6XQS3</accession>
<proteinExistence type="predicted"/>
<dbReference type="PANTHER" id="PTHR43056:SF5">
    <property type="entry name" value="PEPTIDASE S9 PROLYL OLIGOPEPTIDASE CATALYTIC DOMAIN-CONTAINING PROTEIN"/>
    <property type="match status" value="1"/>
</dbReference>
<dbReference type="PANTHER" id="PTHR43056">
    <property type="entry name" value="PEPTIDASE S9 PROLYL OLIGOPEPTIDASE"/>
    <property type="match status" value="1"/>
</dbReference>
<dbReference type="SUPFAM" id="SSF69322">
    <property type="entry name" value="Tricorn protease domain 2"/>
    <property type="match status" value="1"/>
</dbReference>
<dbReference type="Pfam" id="PF00326">
    <property type="entry name" value="Peptidase_S9"/>
    <property type="match status" value="1"/>
</dbReference>
<dbReference type="SUPFAM" id="SSF53474">
    <property type="entry name" value="alpha/beta-Hydrolases"/>
    <property type="match status" value="1"/>
</dbReference>
<protein>
    <submittedName>
        <fullName evidence="2">Alpha/beta-hydrolase</fullName>
    </submittedName>
</protein>
<dbReference type="InterPro" id="IPR001375">
    <property type="entry name" value="Peptidase_S9_cat"/>
</dbReference>
<dbReference type="Gene3D" id="3.40.50.1820">
    <property type="entry name" value="alpha/beta hydrolase"/>
    <property type="match status" value="1"/>
</dbReference>
<dbReference type="InterPro" id="IPR050585">
    <property type="entry name" value="Xaa-Pro_dipeptidyl-ppase/CocE"/>
</dbReference>
<reference evidence="2" key="1">
    <citation type="submission" date="2023-03" db="EMBL/GenBank/DDBJ databases">
        <title>Massive genome expansion in bonnet fungi (Mycena s.s.) driven by repeated elements and novel gene families across ecological guilds.</title>
        <authorList>
            <consortium name="Lawrence Berkeley National Laboratory"/>
            <person name="Harder C.B."/>
            <person name="Miyauchi S."/>
            <person name="Viragh M."/>
            <person name="Kuo A."/>
            <person name="Thoen E."/>
            <person name="Andreopoulos B."/>
            <person name="Lu D."/>
            <person name="Skrede I."/>
            <person name="Drula E."/>
            <person name="Henrissat B."/>
            <person name="Morin E."/>
            <person name="Kohler A."/>
            <person name="Barry K."/>
            <person name="LaButti K."/>
            <person name="Morin E."/>
            <person name="Salamov A."/>
            <person name="Lipzen A."/>
            <person name="Mereny Z."/>
            <person name="Hegedus B."/>
            <person name="Baldrian P."/>
            <person name="Stursova M."/>
            <person name="Weitz H."/>
            <person name="Taylor A."/>
            <person name="Grigoriev I.V."/>
            <person name="Nagy L.G."/>
            <person name="Martin F."/>
            <person name="Kauserud H."/>
        </authorList>
    </citation>
    <scope>NUCLEOTIDE SEQUENCE</scope>
    <source>
        <strain evidence="2">CBHHK173m</strain>
    </source>
</reference>
<dbReference type="InterPro" id="IPR029058">
    <property type="entry name" value="AB_hydrolase_fold"/>
</dbReference>
<keyword evidence="3" id="KW-1185">Reference proteome</keyword>
<dbReference type="Gene3D" id="2.120.10.30">
    <property type="entry name" value="TolB, C-terminal domain"/>
    <property type="match status" value="1"/>
</dbReference>
<gene>
    <name evidence="2" type="ORF">B0H15DRAFT_774021</name>
</gene>
<dbReference type="AlphaFoldDB" id="A0AAD6XQS3"/>
<feature type="domain" description="Peptidase S9 prolyl oligopeptidase catalytic" evidence="1">
    <location>
        <begin position="459"/>
        <end position="671"/>
    </location>
</feature>
<name>A0AAD6XQS3_9AGAR</name>
<evidence type="ECO:0000259" key="1">
    <source>
        <dbReference type="Pfam" id="PF00326"/>
    </source>
</evidence>
<evidence type="ECO:0000313" key="2">
    <source>
        <dbReference type="EMBL" id="KAJ7096672.1"/>
    </source>
</evidence>